<evidence type="ECO:0000256" key="2">
    <source>
        <dbReference type="ARBA" id="ARBA00007262"/>
    </source>
</evidence>
<dbReference type="EMBL" id="BAAFGZ010000206">
    <property type="protein sequence ID" value="GAB0136601.1"/>
    <property type="molecule type" value="Genomic_DNA"/>
</dbReference>
<keyword evidence="5 7" id="KW-0472">Membrane</keyword>
<evidence type="ECO:0000256" key="3">
    <source>
        <dbReference type="ARBA" id="ARBA00022692"/>
    </source>
</evidence>
<dbReference type="InterPro" id="IPR009311">
    <property type="entry name" value="IFI6/IFI27-like"/>
</dbReference>
<evidence type="ECO:0000256" key="4">
    <source>
        <dbReference type="ARBA" id="ARBA00022989"/>
    </source>
</evidence>
<accession>A0ABQ0CT59</accession>
<dbReference type="Proteomes" id="UP001562357">
    <property type="component" value="Unassembled WGS sequence"/>
</dbReference>
<name>A0ABQ0CT59_9HYPO</name>
<comment type="caution">
    <text evidence="8">The sequence shown here is derived from an EMBL/GenBank/DDBJ whole genome shotgun (WGS) entry which is preliminary data.</text>
</comment>
<keyword evidence="9" id="KW-1185">Reference proteome</keyword>
<keyword evidence="3 7" id="KW-0812">Transmembrane</keyword>
<dbReference type="PANTHER" id="PTHR16932:SF18">
    <property type="entry name" value="INTERFERON, ALPHA-INDUCIBLE PROTEIN 27-LIKE 2"/>
    <property type="match status" value="1"/>
</dbReference>
<evidence type="ECO:0000313" key="9">
    <source>
        <dbReference type="Proteomes" id="UP001562357"/>
    </source>
</evidence>
<dbReference type="InterPro" id="IPR038213">
    <property type="entry name" value="IFI6/IFI27-like_sf"/>
</dbReference>
<evidence type="ECO:0000256" key="5">
    <source>
        <dbReference type="ARBA" id="ARBA00023136"/>
    </source>
</evidence>
<feature type="region of interest" description="Disordered" evidence="6">
    <location>
        <begin position="110"/>
        <end position="140"/>
    </location>
</feature>
<feature type="compositionally biased region" description="Basic and acidic residues" evidence="6">
    <location>
        <begin position="116"/>
        <end position="140"/>
    </location>
</feature>
<evidence type="ECO:0000256" key="1">
    <source>
        <dbReference type="ARBA" id="ARBA00004141"/>
    </source>
</evidence>
<gene>
    <name evidence="8" type="primary">g4897</name>
    <name evidence="8" type="ORF">EsDP_00004897</name>
</gene>
<keyword evidence="4 7" id="KW-1133">Transmembrane helix</keyword>
<reference evidence="9" key="1">
    <citation type="submission" date="2024-06" db="EMBL/GenBank/DDBJ databases">
        <title>Draft Genome Sequences of Epichloe bromicola Strains Isolated from Elymus ciliaris.</title>
        <authorList>
            <consortium name="Epichloe bromicola genome sequencing consortium"/>
            <person name="Miura A."/>
            <person name="Imano S."/>
            <person name="Ashida A."/>
            <person name="Sato I."/>
            <person name="Chiba S."/>
            <person name="Tanaka A."/>
            <person name="Camagna M."/>
            <person name="Takemoto D."/>
        </authorList>
    </citation>
    <scope>NUCLEOTIDE SEQUENCE [LARGE SCALE GENOMIC DNA]</scope>
    <source>
        <strain evidence="9">DP</strain>
    </source>
</reference>
<dbReference type="Gene3D" id="6.10.110.10">
    <property type="match status" value="1"/>
</dbReference>
<evidence type="ECO:0000256" key="7">
    <source>
        <dbReference type="SAM" id="Phobius"/>
    </source>
</evidence>
<sequence length="140" mass="13051">MPDFGSAKNFFSAAMNASAAHPFACAAVGTGLLVVAGPGIVAAPLLGAMGFGSLGPIAGTAAACVQSGIGNVAAGSAFATLQSAAMGGAGGAVVNGVVSAAGGFLAGVGSSTLFSEKGKDGDGDGGERDEGERDDGVEKA</sequence>
<dbReference type="PANTHER" id="PTHR16932">
    <property type="entry name" value="INTERFERON ALPHA-INDUCIBLE PROTEIN 27"/>
    <property type="match status" value="1"/>
</dbReference>
<proteinExistence type="inferred from homology"/>
<organism evidence="8 9">
    <name type="scientific">Epichloe bromicola</name>
    <dbReference type="NCBI Taxonomy" id="79588"/>
    <lineage>
        <taxon>Eukaryota</taxon>
        <taxon>Fungi</taxon>
        <taxon>Dikarya</taxon>
        <taxon>Ascomycota</taxon>
        <taxon>Pezizomycotina</taxon>
        <taxon>Sordariomycetes</taxon>
        <taxon>Hypocreomycetidae</taxon>
        <taxon>Hypocreales</taxon>
        <taxon>Clavicipitaceae</taxon>
        <taxon>Epichloe</taxon>
    </lineage>
</organism>
<evidence type="ECO:0000256" key="6">
    <source>
        <dbReference type="SAM" id="MobiDB-lite"/>
    </source>
</evidence>
<evidence type="ECO:0000313" key="8">
    <source>
        <dbReference type="EMBL" id="GAB0136601.1"/>
    </source>
</evidence>
<comment type="similarity">
    <text evidence="2">Belongs to the IFI6/IFI27 family.</text>
</comment>
<protein>
    <submittedName>
        <fullName evidence="8">Uncharacterized protein</fullName>
    </submittedName>
</protein>
<comment type="subcellular location">
    <subcellularLocation>
        <location evidence="1">Membrane</location>
        <topology evidence="1">Multi-pass membrane protein</topology>
    </subcellularLocation>
</comment>
<feature type="transmembrane region" description="Helical" evidence="7">
    <location>
        <begin position="20"/>
        <end position="46"/>
    </location>
</feature>